<comment type="caution">
    <text evidence="1">The sequence shown here is derived from an EMBL/GenBank/DDBJ whole genome shotgun (WGS) entry which is preliminary data.</text>
</comment>
<organism evidence="1 2">
    <name type="scientific">Eretmocerus hayati</name>
    <dbReference type="NCBI Taxonomy" id="131215"/>
    <lineage>
        <taxon>Eukaryota</taxon>
        <taxon>Metazoa</taxon>
        <taxon>Ecdysozoa</taxon>
        <taxon>Arthropoda</taxon>
        <taxon>Hexapoda</taxon>
        <taxon>Insecta</taxon>
        <taxon>Pterygota</taxon>
        <taxon>Neoptera</taxon>
        <taxon>Endopterygota</taxon>
        <taxon>Hymenoptera</taxon>
        <taxon>Apocrita</taxon>
        <taxon>Proctotrupomorpha</taxon>
        <taxon>Chalcidoidea</taxon>
        <taxon>Aphelinidae</taxon>
        <taxon>Aphelininae</taxon>
        <taxon>Eretmocerus</taxon>
    </lineage>
</organism>
<dbReference type="EMBL" id="CM056743">
    <property type="protein sequence ID" value="KAJ8674483.1"/>
    <property type="molecule type" value="Genomic_DNA"/>
</dbReference>
<keyword evidence="2" id="KW-1185">Reference proteome</keyword>
<gene>
    <name evidence="1" type="ORF">QAD02_005745</name>
</gene>
<accession>A0ACC2NTE2</accession>
<proteinExistence type="predicted"/>
<evidence type="ECO:0000313" key="2">
    <source>
        <dbReference type="Proteomes" id="UP001239111"/>
    </source>
</evidence>
<sequence>MFSKCVRPNPLIGSNFNIVRTHKPGKKLIAIQVELDGEGKNIVSYPVHQFQKCVRVTSLKSAEKEINGIIDRHPVTWLSLHRLEAPAKIGGPLGKAENDVLYFRKTPKSIPADLDAKKLFWAEEKNPRKIPSTNEELCKFLDEELAETAATGRLIPYWIDADPDLCPATEEPAKRKSSKGTKSTKVNYARCKPPRTKYAKTPLDLFIKNVDPQKNEALGDRGGVTRPTINIGASGSFSSTHGEDGNLDSGNIVQSGDRKLWLVVPPEHYSLLNRCIRDFLDRCTDPKIKGRWGDQCNLPIHHKDLVIPPSFLIKYGIPFEIFVQNPGGFVYIWPLCVHFVWNVGPNKCVATNIGSRFWIAHPFVTCRCKHNGNMPVHNNANSGDPETDRFWCPVKDCHAFFVKQATLQEHILEHKNPGVRLRCTFCKRYIGSSGIGRHLERCTPSTKGSVCPTCCGCFADEFLKYHSRVCDRVRVCLCGRSDFATGAALTNHQRCCPEHLNSLKRPAKPKPVADEGEAPTRACNPRNVSFVRRASPVIPSSQRCSTSCNPAKRSRVVHDVNRAVKRRVSLVPKTRSTPTARLADPWLTATVSLRGANRKSPLDSLGLVPALKPRDSTNLPLTLATTPKPNVFLERQLVPVPDASTIQPRILGNSLYISTSPNTPGTPLEDGTQPRMSYVPVSFTEDRNTSSSAEEGISSTPEDYVPSAICAGSSAEQPELPSSTLTSLDMSILHPSSDLENKSVSASNETVGSRHHTIAASSCAKASDLLSTLTINNAAQITCSKCFMYQGHHDCAGGMACVCGFRCPKLSELRNHISICPSAIADCFPQGIHSDNNSVS</sequence>
<evidence type="ECO:0000313" key="1">
    <source>
        <dbReference type="EMBL" id="KAJ8674483.1"/>
    </source>
</evidence>
<reference evidence="1" key="1">
    <citation type="submission" date="2023-04" db="EMBL/GenBank/DDBJ databases">
        <title>A chromosome-level genome assembly of the parasitoid wasp Eretmocerus hayati.</title>
        <authorList>
            <person name="Zhong Y."/>
            <person name="Liu S."/>
            <person name="Liu Y."/>
        </authorList>
    </citation>
    <scope>NUCLEOTIDE SEQUENCE</scope>
    <source>
        <strain evidence="1">ZJU_SS_LIU_2023</strain>
    </source>
</reference>
<name>A0ACC2NTE2_9HYME</name>
<protein>
    <submittedName>
        <fullName evidence="1">Uncharacterized protein</fullName>
    </submittedName>
</protein>
<dbReference type="Proteomes" id="UP001239111">
    <property type="component" value="Chromosome 3"/>
</dbReference>